<evidence type="ECO:0000256" key="2">
    <source>
        <dbReference type="ARBA" id="ARBA00012438"/>
    </source>
</evidence>
<dbReference type="PROSITE" id="PS50112">
    <property type="entry name" value="PAS"/>
    <property type="match status" value="1"/>
</dbReference>
<accession>A0A516SKX8</accession>
<keyword evidence="7" id="KW-0067">ATP-binding</keyword>
<evidence type="ECO:0000259" key="12">
    <source>
        <dbReference type="PROSITE" id="PS50113"/>
    </source>
</evidence>
<dbReference type="Gene3D" id="1.10.287.130">
    <property type="match status" value="1"/>
</dbReference>
<evidence type="ECO:0000259" key="10">
    <source>
        <dbReference type="PROSITE" id="PS50109"/>
    </source>
</evidence>
<feature type="transmembrane region" description="Helical" evidence="9">
    <location>
        <begin position="20"/>
        <end position="38"/>
    </location>
</feature>
<dbReference type="SMART" id="SM00387">
    <property type="entry name" value="HATPase_c"/>
    <property type="match status" value="1"/>
</dbReference>
<evidence type="ECO:0000259" key="11">
    <source>
        <dbReference type="PROSITE" id="PS50112"/>
    </source>
</evidence>
<keyword evidence="9" id="KW-1133">Transmembrane helix</keyword>
<evidence type="ECO:0000256" key="7">
    <source>
        <dbReference type="ARBA" id="ARBA00022840"/>
    </source>
</evidence>
<dbReference type="GO" id="GO:0005524">
    <property type="term" value="F:ATP binding"/>
    <property type="evidence" value="ECO:0007669"/>
    <property type="project" value="UniProtKB-KW"/>
</dbReference>
<dbReference type="InterPro" id="IPR036097">
    <property type="entry name" value="HisK_dim/P_sf"/>
</dbReference>
<sequence>MFPRSPSFSAAGGRQLWLLPRLALVLFVAAVIGLLAYVRMSEREEARLVLVSDVLWMEQNLRFQFEQTEERLAAMLESARDGGLGEADFRARARLIAQANPALVGLHISGAVEPLDYGQVLESSQIADMVRLSRATGRPAYTDVLGNNLLAVAISDQGRDLVALMALPKILNQQVPWWFANKYRLTVLDGQGRQIASKSGVSTDDEALSYQLPFDPPGRGMILRITAYRTPTGTVQKGLIAGVVVLAVMVLLSWLRLNRQVQGRLNAEAALREEYAFRTAMEDSLSVGMRARDLDGRIIYVNAAFCRMVGYSATELMGSMPPYPYWNPADIAGHQAQNEAVLAGRAPQGGFESTVRHRNGQLVATRVYTTPLIDATGRQRGWMSSVVDITSQKAAEAREHEQEEKLRQTGRLIAMGEMASTLAHELNQPLMAMSSYASAARNFAGRGEQDMLDSTLNKIAEQAQRAAGVVRRIREFVRKHAPHREECDLNEIARDTLELIDPDARARGVRLVCELAPDMPIIAADRVLLGQVMVNLLRNAIDACAEQAADRREVVFSTGCTADQVGFSVADRGHGIPAEIVERLYEAFFTTKTLGMGIGLNICRSIIEQHHGKLHHHARPDGGTQFHVSLPR</sequence>
<dbReference type="CDD" id="cd00082">
    <property type="entry name" value="HisKA"/>
    <property type="match status" value="1"/>
</dbReference>
<dbReference type="SUPFAM" id="SSF55785">
    <property type="entry name" value="PYP-like sensor domain (PAS domain)"/>
    <property type="match status" value="1"/>
</dbReference>
<dbReference type="InterPro" id="IPR036890">
    <property type="entry name" value="HATPase_C_sf"/>
</dbReference>
<comment type="catalytic activity">
    <reaction evidence="1">
        <text>ATP + protein L-histidine = ADP + protein N-phospho-L-histidine.</text>
        <dbReference type="EC" id="2.7.13.3"/>
    </reaction>
</comment>
<name>A0A516SKX8_9NEIS</name>
<feature type="domain" description="PAS" evidence="11">
    <location>
        <begin position="273"/>
        <end position="345"/>
    </location>
</feature>
<evidence type="ECO:0000256" key="3">
    <source>
        <dbReference type="ARBA" id="ARBA00022553"/>
    </source>
</evidence>
<keyword evidence="4" id="KW-0808">Transferase</keyword>
<keyword evidence="8" id="KW-0902">Two-component regulatory system</keyword>
<keyword evidence="9" id="KW-0812">Transmembrane</keyword>
<dbReference type="PANTHER" id="PTHR43065">
    <property type="entry name" value="SENSOR HISTIDINE KINASE"/>
    <property type="match status" value="1"/>
</dbReference>
<dbReference type="InterPro" id="IPR003661">
    <property type="entry name" value="HisK_dim/P_dom"/>
</dbReference>
<dbReference type="RefSeq" id="WP_144280156.1">
    <property type="nucleotide sequence ID" value="NZ_CP041730.1"/>
</dbReference>
<evidence type="ECO:0000256" key="6">
    <source>
        <dbReference type="ARBA" id="ARBA00022777"/>
    </source>
</evidence>
<dbReference type="Pfam" id="PF00512">
    <property type="entry name" value="HisKA"/>
    <property type="match status" value="1"/>
</dbReference>
<dbReference type="Gene3D" id="3.30.565.10">
    <property type="entry name" value="Histidine kinase-like ATPase, C-terminal domain"/>
    <property type="match status" value="1"/>
</dbReference>
<gene>
    <name evidence="13" type="ORF">FNU76_21810</name>
</gene>
<reference evidence="14" key="1">
    <citation type="submission" date="2019-07" db="EMBL/GenBank/DDBJ databases">
        <title>Chitinimonas sp. nov., isolated from Ny-Alesund, arctica soil.</title>
        <authorList>
            <person name="Xu Q."/>
            <person name="Peng F."/>
        </authorList>
    </citation>
    <scope>NUCLEOTIDE SEQUENCE [LARGE SCALE GENOMIC DNA]</scope>
    <source>
        <strain evidence="14">R3-44</strain>
    </source>
</reference>
<evidence type="ECO:0000256" key="9">
    <source>
        <dbReference type="SAM" id="Phobius"/>
    </source>
</evidence>
<dbReference type="InterPro" id="IPR004358">
    <property type="entry name" value="Sig_transdc_His_kin-like_C"/>
</dbReference>
<evidence type="ECO:0000256" key="8">
    <source>
        <dbReference type="ARBA" id="ARBA00023012"/>
    </source>
</evidence>
<dbReference type="Pfam" id="PF08448">
    <property type="entry name" value="PAS_4"/>
    <property type="match status" value="1"/>
</dbReference>
<dbReference type="InterPro" id="IPR005467">
    <property type="entry name" value="His_kinase_dom"/>
</dbReference>
<dbReference type="SMART" id="SM00091">
    <property type="entry name" value="PAS"/>
    <property type="match status" value="1"/>
</dbReference>
<dbReference type="SMART" id="SM00388">
    <property type="entry name" value="HisKA"/>
    <property type="match status" value="1"/>
</dbReference>
<protein>
    <recommendedName>
        <fullName evidence="2">histidine kinase</fullName>
        <ecNumber evidence="2">2.7.13.3</ecNumber>
    </recommendedName>
</protein>
<evidence type="ECO:0000256" key="1">
    <source>
        <dbReference type="ARBA" id="ARBA00000085"/>
    </source>
</evidence>
<dbReference type="GO" id="GO:0000155">
    <property type="term" value="F:phosphorelay sensor kinase activity"/>
    <property type="evidence" value="ECO:0007669"/>
    <property type="project" value="InterPro"/>
</dbReference>
<keyword evidence="9" id="KW-0472">Membrane</keyword>
<evidence type="ECO:0000256" key="4">
    <source>
        <dbReference type="ARBA" id="ARBA00022679"/>
    </source>
</evidence>
<dbReference type="Proteomes" id="UP000317550">
    <property type="component" value="Chromosome"/>
</dbReference>
<dbReference type="InterPro" id="IPR000700">
    <property type="entry name" value="PAS-assoc_C"/>
</dbReference>
<dbReference type="PROSITE" id="PS50113">
    <property type="entry name" value="PAC"/>
    <property type="match status" value="1"/>
</dbReference>
<keyword evidence="5" id="KW-0547">Nucleotide-binding</keyword>
<dbReference type="OrthoDB" id="9757990at2"/>
<evidence type="ECO:0000313" key="14">
    <source>
        <dbReference type="Proteomes" id="UP000317550"/>
    </source>
</evidence>
<evidence type="ECO:0000256" key="5">
    <source>
        <dbReference type="ARBA" id="ARBA00022741"/>
    </source>
</evidence>
<dbReference type="PRINTS" id="PR00344">
    <property type="entry name" value="BCTRLSENSOR"/>
</dbReference>
<keyword evidence="3" id="KW-0597">Phosphoprotein</keyword>
<feature type="domain" description="PAC" evidence="12">
    <location>
        <begin position="349"/>
        <end position="401"/>
    </location>
</feature>
<feature type="domain" description="Histidine kinase" evidence="10">
    <location>
        <begin position="421"/>
        <end position="632"/>
    </location>
</feature>
<dbReference type="InterPro" id="IPR000014">
    <property type="entry name" value="PAS"/>
</dbReference>
<dbReference type="NCBIfam" id="TIGR00229">
    <property type="entry name" value="sensory_box"/>
    <property type="match status" value="1"/>
</dbReference>
<dbReference type="PROSITE" id="PS50109">
    <property type="entry name" value="HIS_KIN"/>
    <property type="match status" value="1"/>
</dbReference>
<dbReference type="InterPro" id="IPR035965">
    <property type="entry name" value="PAS-like_dom_sf"/>
</dbReference>
<dbReference type="AlphaFoldDB" id="A0A516SKX8"/>
<dbReference type="KEGG" id="cari:FNU76_21810"/>
<dbReference type="EMBL" id="CP041730">
    <property type="protein sequence ID" value="QDQ28773.1"/>
    <property type="molecule type" value="Genomic_DNA"/>
</dbReference>
<organism evidence="13 14">
    <name type="scientific">Chitinimonas arctica</name>
    <dbReference type="NCBI Taxonomy" id="2594795"/>
    <lineage>
        <taxon>Bacteria</taxon>
        <taxon>Pseudomonadati</taxon>
        <taxon>Pseudomonadota</taxon>
        <taxon>Betaproteobacteria</taxon>
        <taxon>Neisseriales</taxon>
        <taxon>Chitinibacteraceae</taxon>
        <taxon>Chitinimonas</taxon>
    </lineage>
</organism>
<proteinExistence type="predicted"/>
<feature type="transmembrane region" description="Helical" evidence="9">
    <location>
        <begin position="238"/>
        <end position="257"/>
    </location>
</feature>
<dbReference type="Gene3D" id="3.30.450.20">
    <property type="entry name" value="PAS domain"/>
    <property type="match status" value="1"/>
</dbReference>
<dbReference type="PANTHER" id="PTHR43065:SF10">
    <property type="entry name" value="PEROXIDE STRESS-ACTIVATED HISTIDINE KINASE MAK3"/>
    <property type="match status" value="1"/>
</dbReference>
<dbReference type="CDD" id="cd00130">
    <property type="entry name" value="PAS"/>
    <property type="match status" value="1"/>
</dbReference>
<dbReference type="EC" id="2.7.13.3" evidence="2"/>
<evidence type="ECO:0000313" key="13">
    <source>
        <dbReference type="EMBL" id="QDQ28773.1"/>
    </source>
</evidence>
<dbReference type="InterPro" id="IPR003594">
    <property type="entry name" value="HATPase_dom"/>
</dbReference>
<keyword evidence="6" id="KW-0418">Kinase</keyword>
<dbReference type="InterPro" id="IPR013656">
    <property type="entry name" value="PAS_4"/>
</dbReference>
<dbReference type="SUPFAM" id="SSF55874">
    <property type="entry name" value="ATPase domain of HSP90 chaperone/DNA topoisomerase II/histidine kinase"/>
    <property type="match status" value="1"/>
</dbReference>
<dbReference type="Pfam" id="PF02518">
    <property type="entry name" value="HATPase_c"/>
    <property type="match status" value="1"/>
</dbReference>
<dbReference type="SUPFAM" id="SSF47384">
    <property type="entry name" value="Homodimeric domain of signal transducing histidine kinase"/>
    <property type="match status" value="1"/>
</dbReference>
<keyword evidence="14" id="KW-1185">Reference proteome</keyword>